<dbReference type="HOGENOM" id="CLU_034248_2_0_1"/>
<dbReference type="AlphaFoldDB" id="A0A0D9WK25"/>
<protein>
    <recommendedName>
        <fullName evidence="1">F-box associated beta-propeller type 1 domain-containing protein</fullName>
    </recommendedName>
</protein>
<feature type="domain" description="F-box associated beta-propeller type 1" evidence="1">
    <location>
        <begin position="139"/>
        <end position="354"/>
    </location>
</feature>
<accession>A0A0D9WK25</accession>
<dbReference type="Gramene" id="LPERR05G22410.1">
    <property type="protein sequence ID" value="LPERR05G22410.1"/>
    <property type="gene ID" value="LPERR05G22410"/>
</dbReference>
<sequence length="395" mass="45336">MEVKRCADIPVSTRPEKAMRIVIKSWSRFMPGPYEFPPYIPDDVMFNILSWLPACHPSLLSDLSPYAWYAMISSPCFITAQLERSKQNPSVIMVPGAYQKQNNGEKIAFLMSLYKYQGGKIMEQFHVQDFPEGIGSWTRPVHCNGMLLISTMNQEMVICNPSTREIVCLPKGSYNFRVGSRDGFGFDPRSNKYKVARFFYQRDDDTLELVCKFEVLTLGTNLWRQTDDPPYPITGLTPIHVKGALYWIVSTSLCADPPNAFLRFCLTNEKFSLVPYPPCNIKPSCFVEVEGELCCACFCSQTLALEIWTCNYAQNPKWTPRCTVQRIPPDMVVKNPVPSPPIVFFHGKRLLLTWDQVYQYDFQTCKMEKIASGIKEFTCYMIQGTRSTGHIWRKE</sequence>
<name>A0A0D9WK25_9ORYZ</name>
<reference evidence="2 3" key="1">
    <citation type="submission" date="2012-08" db="EMBL/GenBank/DDBJ databases">
        <title>Oryza genome evolution.</title>
        <authorList>
            <person name="Wing R.A."/>
        </authorList>
    </citation>
    <scope>NUCLEOTIDE SEQUENCE</scope>
</reference>
<reference evidence="2" key="3">
    <citation type="submission" date="2015-04" db="UniProtKB">
        <authorList>
            <consortium name="EnsemblPlants"/>
        </authorList>
    </citation>
    <scope>IDENTIFICATION</scope>
</reference>
<dbReference type="InterPro" id="IPR017451">
    <property type="entry name" value="F-box-assoc_interact_dom"/>
</dbReference>
<evidence type="ECO:0000313" key="2">
    <source>
        <dbReference type="EnsemblPlants" id="LPERR05G22410.1"/>
    </source>
</evidence>
<reference evidence="3" key="2">
    <citation type="submission" date="2013-12" db="EMBL/GenBank/DDBJ databases">
        <authorList>
            <person name="Yu Y."/>
            <person name="Lee S."/>
            <person name="de Baynast K."/>
            <person name="Wissotski M."/>
            <person name="Liu L."/>
            <person name="Talag J."/>
            <person name="Goicoechea J."/>
            <person name="Angelova A."/>
            <person name="Jetty R."/>
            <person name="Kudrna D."/>
            <person name="Golser W."/>
            <person name="Rivera L."/>
            <person name="Zhang J."/>
            <person name="Wing R."/>
        </authorList>
    </citation>
    <scope>NUCLEOTIDE SEQUENCE</scope>
</reference>
<dbReference type="InterPro" id="IPR006527">
    <property type="entry name" value="F-box-assoc_dom_typ1"/>
</dbReference>
<dbReference type="SUPFAM" id="SSF50965">
    <property type="entry name" value="Galactose oxidase, central domain"/>
    <property type="match status" value="1"/>
</dbReference>
<keyword evidence="3" id="KW-1185">Reference proteome</keyword>
<evidence type="ECO:0000313" key="3">
    <source>
        <dbReference type="Proteomes" id="UP000032180"/>
    </source>
</evidence>
<dbReference type="PANTHER" id="PTHR31111:SF136">
    <property type="entry name" value="F-BOX ASSOCIATED DOMAIN-CONTAINING PROTEIN"/>
    <property type="match status" value="1"/>
</dbReference>
<dbReference type="NCBIfam" id="TIGR01640">
    <property type="entry name" value="F_box_assoc_1"/>
    <property type="match status" value="1"/>
</dbReference>
<dbReference type="Pfam" id="PF07734">
    <property type="entry name" value="FBA_1"/>
    <property type="match status" value="1"/>
</dbReference>
<dbReference type="PANTHER" id="PTHR31111">
    <property type="entry name" value="BNAA05G37150D PROTEIN-RELATED"/>
    <property type="match status" value="1"/>
</dbReference>
<organism evidence="2 3">
    <name type="scientific">Leersia perrieri</name>
    <dbReference type="NCBI Taxonomy" id="77586"/>
    <lineage>
        <taxon>Eukaryota</taxon>
        <taxon>Viridiplantae</taxon>
        <taxon>Streptophyta</taxon>
        <taxon>Embryophyta</taxon>
        <taxon>Tracheophyta</taxon>
        <taxon>Spermatophyta</taxon>
        <taxon>Magnoliopsida</taxon>
        <taxon>Liliopsida</taxon>
        <taxon>Poales</taxon>
        <taxon>Poaceae</taxon>
        <taxon>BOP clade</taxon>
        <taxon>Oryzoideae</taxon>
        <taxon>Oryzeae</taxon>
        <taxon>Oryzinae</taxon>
        <taxon>Leersia</taxon>
    </lineage>
</organism>
<dbReference type="InterPro" id="IPR011043">
    <property type="entry name" value="Gal_Oxase/kelch_b-propeller"/>
</dbReference>
<dbReference type="EnsemblPlants" id="LPERR05G22410.1">
    <property type="protein sequence ID" value="LPERR05G22410.1"/>
    <property type="gene ID" value="LPERR05G22410"/>
</dbReference>
<proteinExistence type="predicted"/>
<dbReference type="STRING" id="77586.A0A0D9WK25"/>
<dbReference type="eggNOG" id="ENOG502T151">
    <property type="taxonomic scope" value="Eukaryota"/>
</dbReference>
<dbReference type="Proteomes" id="UP000032180">
    <property type="component" value="Chromosome 5"/>
</dbReference>
<evidence type="ECO:0000259" key="1">
    <source>
        <dbReference type="Pfam" id="PF07734"/>
    </source>
</evidence>